<dbReference type="InterPro" id="IPR027107">
    <property type="entry name" value="Tuberin/Ral-act_asu"/>
</dbReference>
<feature type="compositionally biased region" description="Polar residues" evidence="2">
    <location>
        <begin position="1535"/>
        <end position="1560"/>
    </location>
</feature>
<dbReference type="SUPFAM" id="SSF111347">
    <property type="entry name" value="Rap/Ran-GAP"/>
    <property type="match status" value="1"/>
</dbReference>
<dbReference type="InterPro" id="IPR000331">
    <property type="entry name" value="Rap/Ran_GAP_dom"/>
</dbReference>
<dbReference type="InParanoid" id="A0A3N4LDT3"/>
<dbReference type="InterPro" id="IPR016024">
    <property type="entry name" value="ARM-type_fold"/>
</dbReference>
<dbReference type="InterPro" id="IPR018515">
    <property type="entry name" value="Tuberin-type_domain"/>
</dbReference>
<feature type="compositionally biased region" description="Gly residues" evidence="2">
    <location>
        <begin position="1509"/>
        <end position="1530"/>
    </location>
</feature>
<keyword evidence="1" id="KW-0343">GTPase activation</keyword>
<sequence>MPSSSQSNVDPPQLHDSNKPSSSIANVFRSFGGRLNRTGFSIPPSPAAPITSNGHRSSLYGEYFGEDAVTSGQVLVDRLKASNPLSDRVAAAEALRTIIADYPVSTVTEIWANAQDLLDADNPPEVRQAAFKLLSACIQQHEPSPLDRLKIYRTIALHVCMDDFYHQLQALTALTNGGRDVSTFHKDLVSLLSKWLKNWFKEATLERSIRKRDGGNPENMSGAEFNLRELFQFTTQVIKFNFKSFEEREINQLLLDVLQICKKTTHKKDIECSIGVIEALITYGYVPRAALKSCIEVLCGAYATLRDLADATWNAVSNLCKSYMAHNSVLVLLEILETPAKNLVTSSANANTNTLKGAVWFLEKLLIADEQDGLPPVQFPIVMSAFRSALAADSARLELEICRAISAILASKDVVSQISFDEWAVPLDILVACSSRTTERADGTVIETRAGADETSSRPQKTEHGGLNAAIAHAILQVITQLEIACRNPEFEQTDEVVDFFVRVHEHLPNSAAEYVINHYATEHLCYPSCGEWIENCRKLLDIFFKARSRPTAMRISVLSLIKDVYETTRELCEEDILRSLVLSIFEDFRNEGDLKVLEALVMLAVDVAGDSNIDLFNVCLDILVDYIGPEEPVNDQSIPEEDEENENQTAPKNSSDRPKPAVIPHSQQHDHHHHHLTSPVNIVTRGLVRIFMRSMNVDALKTARTYEEIIKIVGSKTIAADARLTAMKLLFRIRSDSENAIFLVESTESENLAAVFHRITKIPDETPAPSKPEEDSSSTSRSNRSNSISQTSQQTFLFRSPSRPVVEKYDRAKRKSPIWAYPETKALPEKPSYEASPILCTFYDPPKDYPVQEGPSLDPKTCIRMSLWMEQVIPIMQQGCDWEIYSYVLVHLSSQLANKTAFRNCKAHINMLRSYICHQLHTDKIPNTDLPEEVKKADIAIALINILTTLISYKQHFAKNETEGIVKAFQLGLYKWQRTAKPCIHALSICCYELPGSTSKFLPGILTKLSQIITSSAVSVHILEFLLALAKLPTLYSNFTEPDFRNIFGIAFRYIQHTKESTASGPTRAMQSQPETEPSLPQYVLTLAYNVLTTWFLSLRLSERPKYVSWITRGLVLHAESNTVDEQSQACMDMLQRFTFSDFDLKPPAKIGKDAAIVTKNWLVGGSIITVHMTTETGVARLVVRRPSGTSYYSMKPESRDLHSTLQSKWVNILDTKSSSLSENNPLETNTQPDKILPSHVLLQLAGGIGTTEMTRPVLLPDDDKTTRALDVFDRIPVVDFHKIGVVYAGPGQSTELDILTNQMGSPDYTDFVDGLGELITLKGTDRNTGGLDRENDLDGQFAYFWSDRITEIVFHVTTMMPTLAEDPQCTMKKRHIGNDFVNIVFNNSGLPWRFGTIPSQFNFVSIVITPEARTGFISSRLTKKGLQDKKYYRVQVCRKEGFSDISPAQETKIVSDASLPAFVRNLALSASVYSHVYNEGGGEHISNWRHRLRNISRLRERTATGGLSNGGSVGGGGAGGSGGNGAIGGAASPSTMPNSRRVSTMSGQTSLADHGYSRNSVQLNGADLEKDLETEDLLMSLDFSRFT</sequence>
<dbReference type="GO" id="GO:0032007">
    <property type="term" value="P:negative regulation of TOR signaling"/>
    <property type="evidence" value="ECO:0007669"/>
    <property type="project" value="TreeGrafter"/>
</dbReference>
<organism evidence="4 5">
    <name type="scientific">Morchella conica CCBAS932</name>
    <dbReference type="NCBI Taxonomy" id="1392247"/>
    <lineage>
        <taxon>Eukaryota</taxon>
        <taxon>Fungi</taxon>
        <taxon>Dikarya</taxon>
        <taxon>Ascomycota</taxon>
        <taxon>Pezizomycotina</taxon>
        <taxon>Pezizomycetes</taxon>
        <taxon>Pezizales</taxon>
        <taxon>Morchellaceae</taxon>
        <taxon>Morchella</taxon>
    </lineage>
</organism>
<evidence type="ECO:0000313" key="5">
    <source>
        <dbReference type="Proteomes" id="UP000277580"/>
    </source>
</evidence>
<dbReference type="FunFam" id="3.40.50.11210:FF:000007">
    <property type="entry name" value="Tuberous sclerosis 2"/>
    <property type="match status" value="1"/>
</dbReference>
<evidence type="ECO:0000313" key="4">
    <source>
        <dbReference type="EMBL" id="RPB16105.1"/>
    </source>
</evidence>
<dbReference type="Pfam" id="PF03542">
    <property type="entry name" value="Tuberin"/>
    <property type="match status" value="1"/>
</dbReference>
<evidence type="ECO:0000256" key="1">
    <source>
        <dbReference type="ARBA" id="ARBA00022468"/>
    </source>
</evidence>
<dbReference type="Proteomes" id="UP000277580">
    <property type="component" value="Unassembled WGS sequence"/>
</dbReference>
<dbReference type="Gene3D" id="3.40.50.11210">
    <property type="entry name" value="Rap/Ran-GAP"/>
    <property type="match status" value="1"/>
</dbReference>
<feature type="region of interest" description="Disordered" evidence="2">
    <location>
        <begin position="1505"/>
        <end position="1560"/>
    </location>
</feature>
<dbReference type="InterPro" id="IPR035974">
    <property type="entry name" value="Rap/Ran-GAP_sf"/>
</dbReference>
<dbReference type="GO" id="GO:0005634">
    <property type="term" value="C:nucleus"/>
    <property type="evidence" value="ECO:0007669"/>
    <property type="project" value="InterPro"/>
</dbReference>
<gene>
    <name evidence="4" type="ORF">P167DRAFT_481825</name>
</gene>
<keyword evidence="5" id="KW-1185">Reference proteome</keyword>
<feature type="compositionally biased region" description="Polar residues" evidence="2">
    <location>
        <begin position="1"/>
        <end position="10"/>
    </location>
</feature>
<dbReference type="Pfam" id="PF02145">
    <property type="entry name" value="Rap_GAP"/>
    <property type="match status" value="1"/>
</dbReference>
<dbReference type="GO" id="GO:0033596">
    <property type="term" value="C:TSC1-TSC2 complex"/>
    <property type="evidence" value="ECO:0007669"/>
    <property type="project" value="TreeGrafter"/>
</dbReference>
<feature type="domain" description="Rap-GAP" evidence="3">
    <location>
        <begin position="1271"/>
        <end position="1512"/>
    </location>
</feature>
<dbReference type="GO" id="GO:0051056">
    <property type="term" value="P:regulation of small GTPase mediated signal transduction"/>
    <property type="evidence" value="ECO:0007669"/>
    <property type="project" value="InterPro"/>
</dbReference>
<dbReference type="STRING" id="1392247.A0A3N4LDT3"/>
<reference evidence="4 5" key="1">
    <citation type="journal article" date="2018" name="Nat. Ecol. Evol.">
        <title>Pezizomycetes genomes reveal the molecular basis of ectomycorrhizal truffle lifestyle.</title>
        <authorList>
            <person name="Murat C."/>
            <person name="Payen T."/>
            <person name="Noel B."/>
            <person name="Kuo A."/>
            <person name="Morin E."/>
            <person name="Chen J."/>
            <person name="Kohler A."/>
            <person name="Krizsan K."/>
            <person name="Balestrini R."/>
            <person name="Da Silva C."/>
            <person name="Montanini B."/>
            <person name="Hainaut M."/>
            <person name="Levati E."/>
            <person name="Barry K.W."/>
            <person name="Belfiori B."/>
            <person name="Cichocki N."/>
            <person name="Clum A."/>
            <person name="Dockter R.B."/>
            <person name="Fauchery L."/>
            <person name="Guy J."/>
            <person name="Iotti M."/>
            <person name="Le Tacon F."/>
            <person name="Lindquist E.A."/>
            <person name="Lipzen A."/>
            <person name="Malagnac F."/>
            <person name="Mello A."/>
            <person name="Molinier V."/>
            <person name="Miyauchi S."/>
            <person name="Poulain J."/>
            <person name="Riccioni C."/>
            <person name="Rubini A."/>
            <person name="Sitrit Y."/>
            <person name="Splivallo R."/>
            <person name="Traeger S."/>
            <person name="Wang M."/>
            <person name="Zifcakova L."/>
            <person name="Wipf D."/>
            <person name="Zambonelli A."/>
            <person name="Paolocci F."/>
            <person name="Nowrousian M."/>
            <person name="Ottonello S."/>
            <person name="Baldrian P."/>
            <person name="Spatafora J.W."/>
            <person name="Henrissat B."/>
            <person name="Nagy L.G."/>
            <person name="Aury J.M."/>
            <person name="Wincker P."/>
            <person name="Grigoriev I.V."/>
            <person name="Bonfante P."/>
            <person name="Martin F.M."/>
        </authorList>
    </citation>
    <scope>NUCLEOTIDE SEQUENCE [LARGE SCALE GENOMIC DNA]</scope>
    <source>
        <strain evidence="4 5">CCBAS932</strain>
    </source>
</reference>
<dbReference type="PROSITE" id="PS50085">
    <property type="entry name" value="RAPGAP"/>
    <property type="match status" value="1"/>
</dbReference>
<feature type="compositionally biased region" description="Low complexity" evidence="2">
    <location>
        <begin position="778"/>
        <end position="796"/>
    </location>
</feature>
<name>A0A3N4LDT3_9PEZI</name>
<dbReference type="Pfam" id="PF11864">
    <property type="entry name" value="DUF3384"/>
    <property type="match status" value="1"/>
</dbReference>
<accession>A0A3N4LDT3</accession>
<dbReference type="EMBL" id="ML119110">
    <property type="protein sequence ID" value="RPB16105.1"/>
    <property type="molecule type" value="Genomic_DNA"/>
</dbReference>
<feature type="region of interest" description="Disordered" evidence="2">
    <location>
        <begin position="764"/>
        <end position="797"/>
    </location>
</feature>
<dbReference type="InterPro" id="IPR024584">
    <property type="entry name" value="Tuberin_N"/>
</dbReference>
<dbReference type="GO" id="GO:0005096">
    <property type="term" value="F:GTPase activator activity"/>
    <property type="evidence" value="ECO:0007669"/>
    <property type="project" value="UniProtKB-KW"/>
</dbReference>
<dbReference type="SUPFAM" id="SSF48371">
    <property type="entry name" value="ARM repeat"/>
    <property type="match status" value="1"/>
</dbReference>
<dbReference type="OrthoDB" id="19311at2759"/>
<evidence type="ECO:0000259" key="3">
    <source>
        <dbReference type="PROSITE" id="PS50085"/>
    </source>
</evidence>
<dbReference type="PANTHER" id="PTHR10063:SF0">
    <property type="entry name" value="TUBERIN"/>
    <property type="match status" value="1"/>
</dbReference>
<feature type="region of interest" description="Disordered" evidence="2">
    <location>
        <begin position="1"/>
        <end position="22"/>
    </location>
</feature>
<proteinExistence type="predicted"/>
<evidence type="ECO:0000256" key="2">
    <source>
        <dbReference type="SAM" id="MobiDB-lite"/>
    </source>
</evidence>
<feature type="region of interest" description="Disordered" evidence="2">
    <location>
        <begin position="634"/>
        <end position="679"/>
    </location>
</feature>
<protein>
    <recommendedName>
        <fullName evidence="3">Rap-GAP domain-containing protein</fullName>
    </recommendedName>
</protein>
<dbReference type="PANTHER" id="PTHR10063">
    <property type="entry name" value="TUBERIN"/>
    <property type="match status" value="1"/>
</dbReference>